<organism evidence="2 3">
    <name type="scientific">Megalodesulfovibrio gigas (strain ATCC 19364 / DSM 1382 / NCIMB 9332 / VKM B-1759)</name>
    <name type="common">Desulfovibrio gigas</name>
    <dbReference type="NCBI Taxonomy" id="1121448"/>
    <lineage>
        <taxon>Bacteria</taxon>
        <taxon>Pseudomonadati</taxon>
        <taxon>Thermodesulfobacteriota</taxon>
        <taxon>Desulfovibrionia</taxon>
        <taxon>Desulfovibrionales</taxon>
        <taxon>Desulfovibrionaceae</taxon>
        <taxon>Megalodesulfovibrio</taxon>
    </lineage>
</organism>
<dbReference type="PATRIC" id="fig|1121448.10.peg.2043"/>
<proteinExistence type="predicted"/>
<reference evidence="3" key="2">
    <citation type="submission" date="2013-07" db="EMBL/GenBank/DDBJ databases">
        <authorList>
            <person name="Morais-Silva F.O."/>
            <person name="Rezende A.M."/>
            <person name="Pimentel C."/>
            <person name="Resende D.M."/>
            <person name="Santos C.I."/>
            <person name="Clemente C."/>
            <person name="de Oliveira L.M."/>
            <person name="da Silva S.M."/>
            <person name="Costa D.A."/>
            <person name="Varela-Raposo A."/>
            <person name="Horacio E.C.A."/>
            <person name="Matos M."/>
            <person name="Flores O."/>
            <person name="Ruiz J.C."/>
            <person name="Rodrigues-Pousada C."/>
        </authorList>
    </citation>
    <scope>NUCLEOTIDE SEQUENCE [LARGE SCALE GENOMIC DNA]</scope>
    <source>
        <strain evidence="3">ATCC 19364 / DSM 1382 / NCIMB 9332 / VKM B-1759</strain>
    </source>
</reference>
<keyword evidence="3" id="KW-1185">Reference proteome</keyword>
<sequence>MMNERVASPPPREVFGDIWEILGRYFKISPCDKPLKFNEKFHFREIREIFLQKLNFKFYKFY</sequence>
<accession>T2GES2</accession>
<dbReference type="KEGG" id="dgg:DGI_2087"/>
<name>T2GES2_MEGG1</name>
<dbReference type="AlphaFoldDB" id="T2GES2"/>
<protein>
    <submittedName>
        <fullName evidence="2">Uncharacterized protein</fullName>
    </submittedName>
</protein>
<evidence type="ECO:0000313" key="1">
    <source>
        <dbReference type="EMBL" id="AGW13854.1"/>
    </source>
</evidence>
<reference evidence="2 3" key="1">
    <citation type="journal article" date="2013" name="J. Bacteriol.">
        <title>Roles of HynAB and Ech, the only two hydrogenases found in the model sulfate reducer Desulfovibrio gigas.</title>
        <authorList>
            <person name="Morais-Silva F.O."/>
            <person name="Santos C.I."/>
            <person name="Rodrigues R."/>
            <person name="Pereira I.A."/>
            <person name="Rodrigues-Pousada C."/>
        </authorList>
    </citation>
    <scope>NUCLEOTIDE SEQUENCE [LARGE SCALE GENOMIC DNA]</scope>
    <source>
        <strain evidence="2">ATCC 19364</strain>
        <strain evidence="3">ATCC 19364 / DSM 1382 / NCIMB 9332 / VKM B-1759</strain>
    </source>
</reference>
<dbReference type="EMBL" id="CP006585">
    <property type="protein sequence ID" value="AGW13854.1"/>
    <property type="molecule type" value="Genomic_DNA"/>
</dbReference>
<dbReference type="HOGENOM" id="CLU_2896719_0_0_7"/>
<evidence type="ECO:0000313" key="2">
    <source>
        <dbReference type="EMBL" id="AGW15065.1"/>
    </source>
</evidence>
<dbReference type="KEGG" id="dgg:DGI_3376"/>
<evidence type="ECO:0000313" key="3">
    <source>
        <dbReference type="Proteomes" id="UP000016587"/>
    </source>
</evidence>
<gene>
    <name evidence="1" type="ORF">DGI_2087</name>
    <name evidence="2" type="ORF">DGI_3376</name>
</gene>
<dbReference type="Proteomes" id="UP000016587">
    <property type="component" value="Chromosome"/>
</dbReference>
<dbReference type="EMBL" id="CP006585">
    <property type="protein sequence ID" value="AGW15065.1"/>
    <property type="molecule type" value="Genomic_DNA"/>
</dbReference>